<gene>
    <name evidence="5" type="ORF">FTOL_04475</name>
</gene>
<keyword evidence="4" id="KW-0560">Oxidoreductase</keyword>
<dbReference type="GO" id="GO:0004499">
    <property type="term" value="F:N,N-dimethylaniline monooxygenase activity"/>
    <property type="evidence" value="ECO:0007669"/>
    <property type="project" value="InterPro"/>
</dbReference>
<dbReference type="InterPro" id="IPR036188">
    <property type="entry name" value="FAD/NAD-bd_sf"/>
</dbReference>
<protein>
    <recommendedName>
        <fullName evidence="7">Monooxygenase</fullName>
    </recommendedName>
</protein>
<keyword evidence="3" id="KW-0274">FAD</keyword>
<dbReference type="InterPro" id="IPR020946">
    <property type="entry name" value="Flavin_mOase-like"/>
</dbReference>
<sequence length="499" mass="56492">MTGAQVGDYFESYARYFDLEKHIRFSTVVNKVLRNQADEGWDIHISGSNGVIEVLDFDKVVFASGSDSIPVWPPMPGREEFEGTVIHGQSYRNPEDFTGRRVLVVGIGNTACEVSLGLTRHADKVYQSYRRGRIIISRYDNKGVPTDLMSWPELQLKYMFDHKVPWIANPLANRLMEKTMIQDAARQDLDDSLTARQKQKRAEKKIKGDWRLIPYAKMELTHPAVQDDFIRELYAGRITPVHGFKSFIGANKVLMGDGSTIEVDAVVFCTGYILEFGLMPELEMDGACGVPLTTAGSANKRSNAGTSREPPLPRLYQMIFPPKWASSVAVLSWISALETAWCVCELASMAVAQIWAADTAQRQGCVPPPAGYRKPARLPTEAEMNSSVDEYHTWWRTGRLKEPSAHAGLIRPYSFYRFLHNMAGTGMFENAGHKYSLRNLNLWLKDRDLYNYLTRGPASSHMWRVFDTNPRGIPGHGRRAWPHARQTVEDTYQTYQDAK</sequence>
<dbReference type="PANTHER" id="PTHR23023">
    <property type="entry name" value="DIMETHYLANILINE MONOOXYGENASE"/>
    <property type="match status" value="1"/>
</dbReference>
<evidence type="ECO:0000256" key="1">
    <source>
        <dbReference type="ARBA" id="ARBA00009183"/>
    </source>
</evidence>
<organism evidence="5 6">
    <name type="scientific">Fusarium torulosum</name>
    <dbReference type="NCBI Taxonomy" id="33205"/>
    <lineage>
        <taxon>Eukaryota</taxon>
        <taxon>Fungi</taxon>
        <taxon>Dikarya</taxon>
        <taxon>Ascomycota</taxon>
        <taxon>Pezizomycotina</taxon>
        <taxon>Sordariomycetes</taxon>
        <taxon>Hypocreomycetidae</taxon>
        <taxon>Hypocreales</taxon>
        <taxon>Nectriaceae</taxon>
        <taxon>Fusarium</taxon>
    </lineage>
</organism>
<evidence type="ECO:0000256" key="4">
    <source>
        <dbReference type="ARBA" id="ARBA00023002"/>
    </source>
</evidence>
<keyword evidence="2" id="KW-0285">Flavoprotein</keyword>
<comment type="similarity">
    <text evidence="1">Belongs to the FMO family.</text>
</comment>
<name>A0AAE8SGR9_9HYPO</name>
<dbReference type="InterPro" id="IPR050346">
    <property type="entry name" value="FMO-like"/>
</dbReference>
<evidence type="ECO:0000256" key="3">
    <source>
        <dbReference type="ARBA" id="ARBA00022827"/>
    </source>
</evidence>
<evidence type="ECO:0008006" key="7">
    <source>
        <dbReference type="Google" id="ProtNLM"/>
    </source>
</evidence>
<dbReference type="Gene3D" id="3.50.50.60">
    <property type="entry name" value="FAD/NAD(P)-binding domain"/>
    <property type="match status" value="2"/>
</dbReference>
<keyword evidence="6" id="KW-1185">Reference proteome</keyword>
<comment type="caution">
    <text evidence="5">The sequence shown here is derived from an EMBL/GenBank/DDBJ whole genome shotgun (WGS) entry which is preliminary data.</text>
</comment>
<evidence type="ECO:0000256" key="2">
    <source>
        <dbReference type="ARBA" id="ARBA00022630"/>
    </source>
</evidence>
<dbReference type="GO" id="GO:0050660">
    <property type="term" value="F:flavin adenine dinucleotide binding"/>
    <property type="evidence" value="ECO:0007669"/>
    <property type="project" value="InterPro"/>
</dbReference>
<dbReference type="AlphaFoldDB" id="A0AAE8SGR9"/>
<reference evidence="5" key="1">
    <citation type="submission" date="2018-03" db="EMBL/GenBank/DDBJ databases">
        <authorList>
            <person name="Guldener U."/>
        </authorList>
    </citation>
    <scope>NUCLEOTIDE SEQUENCE</scope>
</reference>
<dbReference type="GO" id="GO:0050661">
    <property type="term" value="F:NADP binding"/>
    <property type="evidence" value="ECO:0007669"/>
    <property type="project" value="InterPro"/>
</dbReference>
<accession>A0AAE8SGR9</accession>
<proteinExistence type="inferred from homology"/>
<evidence type="ECO:0000313" key="6">
    <source>
        <dbReference type="Proteomes" id="UP001187734"/>
    </source>
</evidence>
<dbReference type="Pfam" id="PF00743">
    <property type="entry name" value="FMO-like"/>
    <property type="match status" value="1"/>
</dbReference>
<dbReference type="Proteomes" id="UP001187734">
    <property type="component" value="Unassembled WGS sequence"/>
</dbReference>
<dbReference type="SUPFAM" id="SSF51905">
    <property type="entry name" value="FAD/NAD(P)-binding domain"/>
    <property type="match status" value="2"/>
</dbReference>
<dbReference type="EMBL" id="ONZP01000134">
    <property type="protein sequence ID" value="SPJ74744.1"/>
    <property type="molecule type" value="Genomic_DNA"/>
</dbReference>
<evidence type="ECO:0000313" key="5">
    <source>
        <dbReference type="EMBL" id="SPJ74744.1"/>
    </source>
</evidence>